<feature type="signal peptide" evidence="4">
    <location>
        <begin position="1"/>
        <end position="29"/>
    </location>
</feature>
<evidence type="ECO:0000256" key="2">
    <source>
        <dbReference type="ARBA" id="ARBA00022448"/>
    </source>
</evidence>
<sequence>MAGQISRAQFITRGVAAGVSLTVLGSVLAACGGESAGGGAATDVATGAAPTPVGRPPATPTGTLVYGNAEPPTANYWDPAAGFGLVDEQVASLVHDTLLAHDADGNVHPQLATRVDRVSDVKVRITLRDGVRFQDGTPLTSADVAATFDRLGARDSRLAQSNTVSPLHCVVHSPTSLDIVTDKPFGPMEAALAYVKILPKSDIDHPANFRRRALGAGPYRFVSYEGNTVTLTANDDYWGEKPHALEIKFEYIEDLEARTNALLTGDIQIMSRVGSEQLARVRDDDAYYTTKTSPPSQVCSLYQHNGALRDAEVRQAIAHAVDREAIARGILKGIFPVGQSSLPTTSPMYEALDTRFPYDPEKAKALIGDRAVELRMATATLFSHQVEIDQAIAQYLEAVGIKVNLTKLEVGAFRTSYNQYDLSLNTLGSFTGDPDFIFGFYAGGTGEAVFHLRDPKIVDLIAAQREAVGDARPPKVTELASYLWDQQTTLYLSDEIWYFIVSSRVQNYERAPLIGEPLAAKAWLEAA</sequence>
<dbReference type="EMBL" id="JAWSTH010000010">
    <property type="protein sequence ID" value="MDW5593902.1"/>
    <property type="molecule type" value="Genomic_DNA"/>
</dbReference>
<proteinExistence type="inferred from homology"/>
<dbReference type="Gene3D" id="3.10.105.10">
    <property type="entry name" value="Dipeptide-binding Protein, Domain 3"/>
    <property type="match status" value="1"/>
</dbReference>
<feature type="chain" id="PRO_5046983727" evidence="4">
    <location>
        <begin position="30"/>
        <end position="527"/>
    </location>
</feature>
<evidence type="ECO:0000256" key="1">
    <source>
        <dbReference type="ARBA" id="ARBA00005695"/>
    </source>
</evidence>
<comment type="caution">
    <text evidence="6">The sequence shown here is derived from an EMBL/GenBank/DDBJ whole genome shotgun (WGS) entry which is preliminary data.</text>
</comment>
<comment type="similarity">
    <text evidence="1">Belongs to the bacterial solute-binding protein 5 family.</text>
</comment>
<reference evidence="7" key="1">
    <citation type="submission" date="2023-07" db="EMBL/GenBank/DDBJ databases">
        <title>Conexibacter stalactiti sp. nov., isolated from stalactites in a lava cave and emended description of the genus Conexibacter.</title>
        <authorList>
            <person name="Lee S.D."/>
        </authorList>
    </citation>
    <scope>NUCLEOTIDE SEQUENCE [LARGE SCALE GENOMIC DNA]</scope>
    <source>
        <strain evidence="7">KCTC 39840</strain>
    </source>
</reference>
<dbReference type="InterPro" id="IPR030678">
    <property type="entry name" value="Peptide/Ni-bd"/>
</dbReference>
<keyword evidence="2" id="KW-0813">Transport</keyword>
<name>A0ABU4HME9_9ACTN</name>
<evidence type="ECO:0000313" key="6">
    <source>
        <dbReference type="EMBL" id="MDW5593902.1"/>
    </source>
</evidence>
<dbReference type="SUPFAM" id="SSF53850">
    <property type="entry name" value="Periplasmic binding protein-like II"/>
    <property type="match status" value="1"/>
</dbReference>
<dbReference type="Gene3D" id="3.40.190.10">
    <property type="entry name" value="Periplasmic binding protein-like II"/>
    <property type="match status" value="1"/>
</dbReference>
<evidence type="ECO:0000256" key="4">
    <source>
        <dbReference type="SAM" id="SignalP"/>
    </source>
</evidence>
<dbReference type="PANTHER" id="PTHR30290:SF9">
    <property type="entry name" value="OLIGOPEPTIDE-BINDING PROTEIN APPA"/>
    <property type="match status" value="1"/>
</dbReference>
<dbReference type="PANTHER" id="PTHR30290">
    <property type="entry name" value="PERIPLASMIC BINDING COMPONENT OF ABC TRANSPORTER"/>
    <property type="match status" value="1"/>
</dbReference>
<dbReference type="Proteomes" id="UP001284601">
    <property type="component" value="Unassembled WGS sequence"/>
</dbReference>
<feature type="domain" description="Solute-binding protein family 5" evidence="5">
    <location>
        <begin position="106"/>
        <end position="446"/>
    </location>
</feature>
<dbReference type="Pfam" id="PF00496">
    <property type="entry name" value="SBP_bac_5"/>
    <property type="match status" value="1"/>
</dbReference>
<dbReference type="InterPro" id="IPR000914">
    <property type="entry name" value="SBP_5_dom"/>
</dbReference>
<protein>
    <submittedName>
        <fullName evidence="6">ABC transporter substrate-binding protein</fullName>
    </submittedName>
</protein>
<dbReference type="PIRSF" id="PIRSF002741">
    <property type="entry name" value="MppA"/>
    <property type="match status" value="1"/>
</dbReference>
<dbReference type="CDD" id="cd00995">
    <property type="entry name" value="PBP2_NikA_DppA_OppA_like"/>
    <property type="match status" value="1"/>
</dbReference>
<keyword evidence="7" id="KW-1185">Reference proteome</keyword>
<dbReference type="PROSITE" id="PS51257">
    <property type="entry name" value="PROKAR_LIPOPROTEIN"/>
    <property type="match status" value="1"/>
</dbReference>
<dbReference type="InterPro" id="IPR039424">
    <property type="entry name" value="SBP_5"/>
</dbReference>
<evidence type="ECO:0000256" key="3">
    <source>
        <dbReference type="ARBA" id="ARBA00022729"/>
    </source>
</evidence>
<accession>A0ABU4HME9</accession>
<gene>
    <name evidence="6" type="ORF">R7226_06125</name>
</gene>
<organism evidence="6 7">
    <name type="scientific">Conexibacter stalactiti</name>
    <dbReference type="NCBI Taxonomy" id="1940611"/>
    <lineage>
        <taxon>Bacteria</taxon>
        <taxon>Bacillati</taxon>
        <taxon>Actinomycetota</taxon>
        <taxon>Thermoleophilia</taxon>
        <taxon>Solirubrobacterales</taxon>
        <taxon>Conexibacteraceae</taxon>
        <taxon>Conexibacter</taxon>
    </lineage>
</organism>
<evidence type="ECO:0000313" key="7">
    <source>
        <dbReference type="Proteomes" id="UP001284601"/>
    </source>
</evidence>
<evidence type="ECO:0000259" key="5">
    <source>
        <dbReference type="Pfam" id="PF00496"/>
    </source>
</evidence>
<dbReference type="RefSeq" id="WP_318596161.1">
    <property type="nucleotide sequence ID" value="NZ_JAWSTH010000010.1"/>
</dbReference>
<keyword evidence="3 4" id="KW-0732">Signal</keyword>
<reference evidence="6 7" key="2">
    <citation type="submission" date="2023-10" db="EMBL/GenBank/DDBJ databases">
        <authorList>
            <person name="Han X.F."/>
        </authorList>
    </citation>
    <scope>NUCLEOTIDE SEQUENCE [LARGE SCALE GENOMIC DNA]</scope>
    <source>
        <strain evidence="6 7">KCTC 39840</strain>
    </source>
</reference>